<evidence type="ECO:0000313" key="4">
    <source>
        <dbReference type="Proteomes" id="UP000622166"/>
    </source>
</evidence>
<dbReference type="InterPro" id="IPR052016">
    <property type="entry name" value="Bact_Sigma-Reg"/>
</dbReference>
<reference evidence="3" key="2">
    <citation type="submission" date="2020-09" db="EMBL/GenBank/DDBJ databases">
        <authorList>
            <person name="Sun Q."/>
            <person name="Ohkuma M."/>
        </authorList>
    </citation>
    <scope>NUCLEOTIDE SEQUENCE</scope>
    <source>
        <strain evidence="3">JCM 4815</strain>
    </source>
</reference>
<dbReference type="AlphaFoldDB" id="A0A918PMP7"/>
<dbReference type="PANTHER" id="PTHR43156:SF2">
    <property type="entry name" value="STAGE II SPORULATION PROTEIN E"/>
    <property type="match status" value="1"/>
</dbReference>
<dbReference type="EMBL" id="BMVW01000007">
    <property type="protein sequence ID" value="GGZ15070.1"/>
    <property type="molecule type" value="Genomic_DNA"/>
</dbReference>
<comment type="caution">
    <text evidence="3">The sequence shown here is derived from an EMBL/GenBank/DDBJ whole genome shotgun (WGS) entry which is preliminary data.</text>
</comment>
<dbReference type="PANTHER" id="PTHR43156">
    <property type="entry name" value="STAGE II SPORULATION PROTEIN E-RELATED"/>
    <property type="match status" value="1"/>
</dbReference>
<evidence type="ECO:0000259" key="2">
    <source>
        <dbReference type="SMART" id="SM00331"/>
    </source>
</evidence>
<dbReference type="GO" id="GO:0016791">
    <property type="term" value="F:phosphatase activity"/>
    <property type="evidence" value="ECO:0007669"/>
    <property type="project" value="TreeGrafter"/>
</dbReference>
<gene>
    <name evidence="3" type="ORF">GCM10010365_38430</name>
</gene>
<dbReference type="SUPFAM" id="SSF81606">
    <property type="entry name" value="PP2C-like"/>
    <property type="match status" value="1"/>
</dbReference>
<dbReference type="Pfam" id="PF07228">
    <property type="entry name" value="SpoIIE"/>
    <property type="match status" value="1"/>
</dbReference>
<dbReference type="Proteomes" id="UP000622166">
    <property type="component" value="Unassembled WGS sequence"/>
</dbReference>
<sequence length="236" mass="25105">MVHADRARPLPALIAEASLALAVRSRPADGARLGGDLHDAVLTPAGPRLILGDVRGHGPAAAPLAAAVLAAFRDTATAEEDPVRLARTLDASIRPHLGEEDFVTLLLADLLPDEVRLVNCGHPPPLRIDHRLARLPPPLPSPPLGLDPEPQVQRAQVLPHQRLLLHTDGLTDARAADGTFFPLDRRALAALRAPTLDQALDRILGLLHRHTGDAVPADDLTLMLLQPAPDTPLPPP</sequence>
<accession>A0A918PMP7</accession>
<dbReference type="InterPro" id="IPR036457">
    <property type="entry name" value="PPM-type-like_dom_sf"/>
</dbReference>
<dbReference type="InterPro" id="IPR001932">
    <property type="entry name" value="PPM-type_phosphatase-like_dom"/>
</dbReference>
<name>A0A918PMP7_9ACTN</name>
<protein>
    <recommendedName>
        <fullName evidence="2">PPM-type phosphatase domain-containing protein</fullName>
    </recommendedName>
</protein>
<dbReference type="Gene3D" id="3.60.40.10">
    <property type="entry name" value="PPM-type phosphatase domain"/>
    <property type="match status" value="1"/>
</dbReference>
<evidence type="ECO:0000313" key="3">
    <source>
        <dbReference type="EMBL" id="GGZ15070.1"/>
    </source>
</evidence>
<reference evidence="3" key="1">
    <citation type="journal article" date="2014" name="Int. J. Syst. Evol. Microbiol.">
        <title>Complete genome sequence of Corynebacterium casei LMG S-19264T (=DSM 44701T), isolated from a smear-ripened cheese.</title>
        <authorList>
            <consortium name="US DOE Joint Genome Institute (JGI-PGF)"/>
            <person name="Walter F."/>
            <person name="Albersmeier A."/>
            <person name="Kalinowski J."/>
            <person name="Ruckert C."/>
        </authorList>
    </citation>
    <scope>NUCLEOTIDE SEQUENCE</scope>
    <source>
        <strain evidence="3">JCM 4815</strain>
    </source>
</reference>
<feature type="domain" description="PPM-type phosphatase" evidence="2">
    <location>
        <begin position="18"/>
        <end position="227"/>
    </location>
</feature>
<keyword evidence="4" id="KW-1185">Reference proteome</keyword>
<keyword evidence="1" id="KW-0378">Hydrolase</keyword>
<dbReference type="SMART" id="SM00331">
    <property type="entry name" value="PP2C_SIG"/>
    <property type="match status" value="1"/>
</dbReference>
<evidence type="ECO:0000256" key="1">
    <source>
        <dbReference type="ARBA" id="ARBA00022801"/>
    </source>
</evidence>
<proteinExistence type="predicted"/>
<organism evidence="3 4">
    <name type="scientific">Streptomyces poonensis</name>
    <dbReference type="NCBI Taxonomy" id="68255"/>
    <lineage>
        <taxon>Bacteria</taxon>
        <taxon>Bacillati</taxon>
        <taxon>Actinomycetota</taxon>
        <taxon>Actinomycetes</taxon>
        <taxon>Kitasatosporales</taxon>
        <taxon>Streptomycetaceae</taxon>
        <taxon>Streptomyces</taxon>
    </lineage>
</organism>